<reference evidence="2" key="1">
    <citation type="journal article" date="2020" name="Cell">
        <title>Large-Scale Comparative Analyses of Tick Genomes Elucidate Their Genetic Diversity and Vector Capacities.</title>
        <authorList>
            <consortium name="Tick Genome and Microbiome Consortium (TIGMIC)"/>
            <person name="Jia N."/>
            <person name="Wang J."/>
            <person name="Shi W."/>
            <person name="Du L."/>
            <person name="Sun Y."/>
            <person name="Zhan W."/>
            <person name="Jiang J.F."/>
            <person name="Wang Q."/>
            <person name="Zhang B."/>
            <person name="Ji P."/>
            <person name="Bell-Sakyi L."/>
            <person name="Cui X.M."/>
            <person name="Yuan T.T."/>
            <person name="Jiang B.G."/>
            <person name="Yang W.F."/>
            <person name="Lam T.T."/>
            <person name="Chang Q.C."/>
            <person name="Ding S.J."/>
            <person name="Wang X.J."/>
            <person name="Zhu J.G."/>
            <person name="Ruan X.D."/>
            <person name="Zhao L."/>
            <person name="Wei J.T."/>
            <person name="Ye R.Z."/>
            <person name="Que T.C."/>
            <person name="Du C.H."/>
            <person name="Zhou Y.H."/>
            <person name="Cheng J.X."/>
            <person name="Dai P.F."/>
            <person name="Guo W.B."/>
            <person name="Han X.H."/>
            <person name="Huang E.J."/>
            <person name="Li L.F."/>
            <person name="Wei W."/>
            <person name="Gao Y.C."/>
            <person name="Liu J.Z."/>
            <person name="Shao H.Z."/>
            <person name="Wang X."/>
            <person name="Wang C.C."/>
            <person name="Yang T.C."/>
            <person name="Huo Q.B."/>
            <person name="Li W."/>
            <person name="Chen H.Y."/>
            <person name="Chen S.E."/>
            <person name="Zhou L.G."/>
            <person name="Ni X.B."/>
            <person name="Tian J.H."/>
            <person name="Sheng Y."/>
            <person name="Liu T."/>
            <person name="Pan Y.S."/>
            <person name="Xia L.Y."/>
            <person name="Li J."/>
            <person name="Zhao F."/>
            <person name="Cao W.C."/>
        </authorList>
    </citation>
    <scope>NUCLEOTIDE SEQUENCE</scope>
    <source>
        <strain evidence="2">Rsan-2018</strain>
    </source>
</reference>
<protein>
    <submittedName>
        <fullName evidence="2">Uncharacterized protein</fullName>
    </submittedName>
</protein>
<feature type="region of interest" description="Disordered" evidence="1">
    <location>
        <begin position="1"/>
        <end position="117"/>
    </location>
</feature>
<organism evidence="2 3">
    <name type="scientific">Rhipicephalus sanguineus</name>
    <name type="common">Brown dog tick</name>
    <name type="synonym">Ixodes sanguineus</name>
    <dbReference type="NCBI Taxonomy" id="34632"/>
    <lineage>
        <taxon>Eukaryota</taxon>
        <taxon>Metazoa</taxon>
        <taxon>Ecdysozoa</taxon>
        <taxon>Arthropoda</taxon>
        <taxon>Chelicerata</taxon>
        <taxon>Arachnida</taxon>
        <taxon>Acari</taxon>
        <taxon>Parasitiformes</taxon>
        <taxon>Ixodida</taxon>
        <taxon>Ixodoidea</taxon>
        <taxon>Ixodidae</taxon>
        <taxon>Rhipicephalinae</taxon>
        <taxon>Rhipicephalus</taxon>
        <taxon>Rhipicephalus</taxon>
    </lineage>
</organism>
<reference evidence="2" key="2">
    <citation type="submission" date="2021-09" db="EMBL/GenBank/DDBJ databases">
        <authorList>
            <person name="Jia N."/>
            <person name="Wang J."/>
            <person name="Shi W."/>
            <person name="Du L."/>
            <person name="Sun Y."/>
            <person name="Zhan W."/>
            <person name="Jiang J."/>
            <person name="Wang Q."/>
            <person name="Zhang B."/>
            <person name="Ji P."/>
            <person name="Sakyi L.B."/>
            <person name="Cui X."/>
            <person name="Yuan T."/>
            <person name="Jiang B."/>
            <person name="Yang W."/>
            <person name="Lam T.T.-Y."/>
            <person name="Chang Q."/>
            <person name="Ding S."/>
            <person name="Wang X."/>
            <person name="Zhu J."/>
            <person name="Ruan X."/>
            <person name="Zhao L."/>
            <person name="Wei J."/>
            <person name="Que T."/>
            <person name="Du C."/>
            <person name="Cheng J."/>
            <person name="Dai P."/>
            <person name="Han X."/>
            <person name="Huang E."/>
            <person name="Gao Y."/>
            <person name="Liu J."/>
            <person name="Shao H."/>
            <person name="Ye R."/>
            <person name="Li L."/>
            <person name="Wei W."/>
            <person name="Wang X."/>
            <person name="Wang C."/>
            <person name="Huo Q."/>
            <person name="Li W."/>
            <person name="Guo W."/>
            <person name="Chen H."/>
            <person name="Chen S."/>
            <person name="Zhou L."/>
            <person name="Zhou L."/>
            <person name="Ni X."/>
            <person name="Tian J."/>
            <person name="Zhou Y."/>
            <person name="Sheng Y."/>
            <person name="Liu T."/>
            <person name="Pan Y."/>
            <person name="Xia L."/>
            <person name="Li J."/>
            <person name="Zhao F."/>
            <person name="Cao W."/>
        </authorList>
    </citation>
    <scope>NUCLEOTIDE SEQUENCE</scope>
    <source>
        <strain evidence="2">Rsan-2018</strain>
        <tissue evidence="2">Larvae</tissue>
    </source>
</reference>
<keyword evidence="3" id="KW-1185">Reference proteome</keyword>
<gene>
    <name evidence="2" type="ORF">HPB52_022803</name>
</gene>
<feature type="compositionally biased region" description="Low complexity" evidence="1">
    <location>
        <begin position="40"/>
        <end position="49"/>
    </location>
</feature>
<name>A0A9D4T820_RHISA</name>
<dbReference type="AlphaFoldDB" id="A0A9D4T820"/>
<dbReference type="EMBL" id="JABSTV010001246">
    <property type="protein sequence ID" value="KAH7976993.1"/>
    <property type="molecule type" value="Genomic_DNA"/>
</dbReference>
<evidence type="ECO:0000313" key="3">
    <source>
        <dbReference type="Proteomes" id="UP000821837"/>
    </source>
</evidence>
<feature type="compositionally biased region" description="Basic residues" evidence="1">
    <location>
        <begin position="104"/>
        <end position="113"/>
    </location>
</feature>
<dbReference type="Proteomes" id="UP000821837">
    <property type="component" value="Chromosome 10"/>
</dbReference>
<proteinExistence type="predicted"/>
<comment type="caution">
    <text evidence="2">The sequence shown here is derived from an EMBL/GenBank/DDBJ whole genome shotgun (WGS) entry which is preliminary data.</text>
</comment>
<sequence>MASCALALVTENSSARPSPSREQPTEERMDYSDIQTRPKTATTGNAGADTDYERRTQTTTHVSVGQRRGLHYGAHSPPKKQQARERRQAPRNDPLKSNAERPNFHRRSRKFRKLPPLPRDDLKEIIRPHQGLPIRVLTSATLADALI</sequence>
<evidence type="ECO:0000256" key="1">
    <source>
        <dbReference type="SAM" id="MobiDB-lite"/>
    </source>
</evidence>
<feature type="compositionally biased region" description="Polar residues" evidence="1">
    <location>
        <begin position="10"/>
        <end position="22"/>
    </location>
</feature>
<accession>A0A9D4T820</accession>
<feature type="compositionally biased region" description="Basic and acidic residues" evidence="1">
    <location>
        <begin position="82"/>
        <end position="103"/>
    </location>
</feature>
<evidence type="ECO:0000313" key="2">
    <source>
        <dbReference type="EMBL" id="KAH7976993.1"/>
    </source>
</evidence>